<proteinExistence type="predicted"/>
<evidence type="ECO:0000313" key="1">
    <source>
        <dbReference type="EMBL" id="KAI9908416.1"/>
    </source>
</evidence>
<dbReference type="Proteomes" id="UP001163321">
    <property type="component" value="Chromosome 8"/>
</dbReference>
<name>A0ACC0VRN5_9STRA</name>
<reference evidence="1 2" key="1">
    <citation type="journal article" date="2022" name="bioRxiv">
        <title>The genome of the oomycete Peronosclerospora sorghi, a cosmopolitan pathogen of maize and sorghum, is inflated with dispersed pseudogenes.</title>
        <authorList>
            <person name="Fletcher K."/>
            <person name="Martin F."/>
            <person name="Isakeit T."/>
            <person name="Cavanaugh K."/>
            <person name="Magill C."/>
            <person name="Michelmore R."/>
        </authorList>
    </citation>
    <scope>NUCLEOTIDE SEQUENCE [LARGE SCALE GENOMIC DNA]</scope>
    <source>
        <strain evidence="1">P6</strain>
    </source>
</reference>
<protein>
    <submittedName>
        <fullName evidence="1">Uncharacterized protein</fullName>
    </submittedName>
</protein>
<sequence length="330" mass="35463">MGRTGPLPLGAGFIVLLITLPYYLSPDTALWIYPLSSILGMSKSNIMVKSVYNTGDLVGTHVESGAFVYGSMSFTDKISNGLAILFIKNTRQQWQDVPQADGAFLRQVYCILPSVASLLGLCTILFLRIEGQDRLPRKVTSAFSSGSDDLEMLQSGSGTSPRYGSGGRVRSAGRGLDSIETKRKIPSIYIQLSLDELDRDDPGYLIPIPADQVSSSSPSYQDSLDFRKPRSHRRHSGRNIGRGVKSEAATAAVERVDVEDDQQTPSVEGEGESAPTTRKGRGPKRSGSNGGLDKKDSGIASPDEADDNAASSSSTEQQAEGERQPSILKS</sequence>
<comment type="caution">
    <text evidence="1">The sequence shown here is derived from an EMBL/GenBank/DDBJ whole genome shotgun (WGS) entry which is preliminary data.</text>
</comment>
<dbReference type="EMBL" id="CM047587">
    <property type="protein sequence ID" value="KAI9908416.1"/>
    <property type="molecule type" value="Genomic_DNA"/>
</dbReference>
<accession>A0ACC0VRN5</accession>
<organism evidence="1 2">
    <name type="scientific">Peronosclerospora sorghi</name>
    <dbReference type="NCBI Taxonomy" id="230839"/>
    <lineage>
        <taxon>Eukaryota</taxon>
        <taxon>Sar</taxon>
        <taxon>Stramenopiles</taxon>
        <taxon>Oomycota</taxon>
        <taxon>Peronosporomycetes</taxon>
        <taxon>Peronosporales</taxon>
        <taxon>Peronosporaceae</taxon>
        <taxon>Peronosclerospora</taxon>
    </lineage>
</organism>
<gene>
    <name evidence="1" type="ORF">PsorP6_004491</name>
</gene>
<keyword evidence="2" id="KW-1185">Reference proteome</keyword>
<evidence type="ECO:0000313" key="2">
    <source>
        <dbReference type="Proteomes" id="UP001163321"/>
    </source>
</evidence>